<sequence length="195" mass="21076">MSLLDRIRRHLPSLLVFALALGAAGCFDHYQVISSSGPPSELVGVTSMTVQYDYSNVRISNKGLSEEEWLASREEDAHRETYLETKESANIGIIEGLQAGLSGVQFATGQAPAGTIQVTVSYTDWEEGMYAGPVAWPSKIGAHVIFSRDGVTLDEIAVNAKEDASVFTPAPQQRLHTCGQRLGEFAAEYVRKAAG</sequence>
<gene>
    <name evidence="1" type="ORF">ENSA5_14260</name>
</gene>
<dbReference type="AlphaFoldDB" id="A0A2S9YEZ1"/>
<dbReference type="Proteomes" id="UP000237968">
    <property type="component" value="Unassembled WGS sequence"/>
</dbReference>
<organism evidence="1 2">
    <name type="scientific">Enhygromyxa salina</name>
    <dbReference type="NCBI Taxonomy" id="215803"/>
    <lineage>
        <taxon>Bacteria</taxon>
        <taxon>Pseudomonadati</taxon>
        <taxon>Myxococcota</taxon>
        <taxon>Polyangia</taxon>
        <taxon>Nannocystales</taxon>
        <taxon>Nannocystaceae</taxon>
        <taxon>Enhygromyxa</taxon>
    </lineage>
</organism>
<comment type="caution">
    <text evidence="1">The sequence shown here is derived from an EMBL/GenBank/DDBJ whole genome shotgun (WGS) entry which is preliminary data.</text>
</comment>
<protein>
    <recommendedName>
        <fullName evidence="3">DUF4410 domain-containing protein</fullName>
    </recommendedName>
</protein>
<proteinExistence type="predicted"/>
<evidence type="ECO:0000313" key="2">
    <source>
        <dbReference type="Proteomes" id="UP000237968"/>
    </source>
</evidence>
<dbReference type="RefSeq" id="WP_146155419.1">
    <property type="nucleotide sequence ID" value="NZ_PVNK01000076.1"/>
</dbReference>
<keyword evidence="2" id="KW-1185">Reference proteome</keyword>
<reference evidence="1 2" key="1">
    <citation type="submission" date="2018-03" db="EMBL/GenBank/DDBJ databases">
        <title>Draft Genome Sequences of the Obligatory Marine Myxobacteria Enhygromyxa salina SWB005.</title>
        <authorList>
            <person name="Poehlein A."/>
            <person name="Moghaddam J.A."/>
            <person name="Harms H."/>
            <person name="Alanjari M."/>
            <person name="Koenig G.M."/>
            <person name="Daniel R."/>
            <person name="Schaeberle T.F."/>
        </authorList>
    </citation>
    <scope>NUCLEOTIDE SEQUENCE [LARGE SCALE GENOMIC DNA]</scope>
    <source>
        <strain evidence="1 2">SWB005</strain>
    </source>
</reference>
<dbReference type="PROSITE" id="PS51257">
    <property type="entry name" value="PROKAR_LIPOPROTEIN"/>
    <property type="match status" value="1"/>
</dbReference>
<dbReference type="OrthoDB" id="5508977at2"/>
<accession>A0A2S9YEZ1</accession>
<evidence type="ECO:0000313" key="1">
    <source>
        <dbReference type="EMBL" id="PRQ03591.1"/>
    </source>
</evidence>
<dbReference type="EMBL" id="PVNK01000076">
    <property type="protein sequence ID" value="PRQ03591.1"/>
    <property type="molecule type" value="Genomic_DNA"/>
</dbReference>
<name>A0A2S9YEZ1_9BACT</name>
<evidence type="ECO:0008006" key="3">
    <source>
        <dbReference type="Google" id="ProtNLM"/>
    </source>
</evidence>